<gene>
    <name evidence="17" type="ORF">MSPICULIGERA_LOCUS17367</name>
</gene>
<keyword evidence="4 14" id="KW-0732">Signal</keyword>
<protein>
    <recommendedName>
        <fullName evidence="12">N-acylethanolamine-hydrolyzing acid amidase</fullName>
        <ecNumber evidence="11">3.5.1.60</ecNumber>
    </recommendedName>
</protein>
<comment type="pathway">
    <text evidence="2">Lipid metabolism; fatty acid metabolism.</text>
</comment>
<evidence type="ECO:0000256" key="14">
    <source>
        <dbReference type="SAM" id="SignalP"/>
    </source>
</evidence>
<comment type="similarity">
    <text evidence="3">Belongs to the acid ceramidase family.</text>
</comment>
<evidence type="ECO:0000313" key="17">
    <source>
        <dbReference type="EMBL" id="CAJ0579137.1"/>
    </source>
</evidence>
<feature type="signal peptide" evidence="14">
    <location>
        <begin position="1"/>
        <end position="18"/>
    </location>
</feature>
<sequence>MRFSTIFILISLSPFIYSDFIPKRFSVDLDAPPRERWAEVIKAHKQYIPGVAAESRKYIPGWAQPFVFWVAKALVHLFPEEYAEELRGIAEAANLPLGEVVGLNILYDITAFDRKHIFGLGCTSLVAEDARGRIWHGRNLDYEMGDLLKNITVLIDFKRNGKTAFTGVTFVLYNGLLTGQRPGAFSISLNARYSGAYIDNILMEIYTRFRNPVSFVMREVLEEEQSYAWALDRLVRTPLICPAYITVAGINRGEGAIISRKRIGAADVWKLNKNRWYMVETNFDHWTPQGDKRKKVASHALHKLGQERLNANTLFNHVLSRQPVLNDLTIFTLVMSPSEPDVLFSHIVVRTNTTKKIENLEI</sequence>
<proteinExistence type="inferred from homology"/>
<dbReference type="GO" id="GO:0005764">
    <property type="term" value="C:lysosome"/>
    <property type="evidence" value="ECO:0007669"/>
    <property type="project" value="UniProtKB-SubCell"/>
</dbReference>
<dbReference type="PIRSF" id="PIRSF017632">
    <property type="entry name" value="Acid_ceramidase-like"/>
    <property type="match status" value="1"/>
</dbReference>
<evidence type="ECO:0000256" key="1">
    <source>
        <dbReference type="ARBA" id="ARBA00004371"/>
    </source>
</evidence>
<evidence type="ECO:0000259" key="15">
    <source>
        <dbReference type="Pfam" id="PF02275"/>
    </source>
</evidence>
<evidence type="ECO:0000256" key="5">
    <source>
        <dbReference type="ARBA" id="ARBA00022801"/>
    </source>
</evidence>
<feature type="domain" description="Choloylglycine hydrolase/NAAA C-terminal" evidence="15">
    <location>
        <begin position="122"/>
        <end position="305"/>
    </location>
</feature>
<organism evidence="17 18">
    <name type="scientific">Mesorhabditis spiculigera</name>
    <dbReference type="NCBI Taxonomy" id="96644"/>
    <lineage>
        <taxon>Eukaryota</taxon>
        <taxon>Metazoa</taxon>
        <taxon>Ecdysozoa</taxon>
        <taxon>Nematoda</taxon>
        <taxon>Chromadorea</taxon>
        <taxon>Rhabditida</taxon>
        <taxon>Rhabditina</taxon>
        <taxon>Rhabditomorpha</taxon>
        <taxon>Rhabditoidea</taxon>
        <taxon>Rhabditidae</taxon>
        <taxon>Mesorhabditinae</taxon>
        <taxon>Mesorhabditis</taxon>
    </lineage>
</organism>
<evidence type="ECO:0000256" key="11">
    <source>
        <dbReference type="ARBA" id="ARBA00039046"/>
    </source>
</evidence>
<feature type="chain" id="PRO_5041219546" description="N-acylethanolamine-hydrolyzing acid amidase" evidence="14">
    <location>
        <begin position="19"/>
        <end position="362"/>
    </location>
</feature>
<name>A0AA36G4T4_9BILA</name>
<dbReference type="GO" id="GO:0047412">
    <property type="term" value="F:N-(long-chain-acyl)ethanolamine deacylase activity"/>
    <property type="evidence" value="ECO:0007669"/>
    <property type="project" value="UniProtKB-EC"/>
</dbReference>
<dbReference type="InterPro" id="IPR029132">
    <property type="entry name" value="CBAH/NAAA_C"/>
</dbReference>
<evidence type="ECO:0000256" key="9">
    <source>
        <dbReference type="ARBA" id="ARBA00023228"/>
    </source>
</evidence>
<keyword evidence="8" id="KW-0325">Glycoprotein</keyword>
<dbReference type="Pfam" id="PF02275">
    <property type="entry name" value="CBAH"/>
    <property type="match status" value="1"/>
</dbReference>
<dbReference type="Proteomes" id="UP001177023">
    <property type="component" value="Unassembled WGS sequence"/>
</dbReference>
<evidence type="ECO:0000256" key="4">
    <source>
        <dbReference type="ARBA" id="ARBA00022729"/>
    </source>
</evidence>
<dbReference type="AlphaFoldDB" id="A0AA36G4T4"/>
<evidence type="ECO:0000256" key="13">
    <source>
        <dbReference type="PIRSR" id="PIRSR017632-1"/>
    </source>
</evidence>
<evidence type="ECO:0000313" key="18">
    <source>
        <dbReference type="Proteomes" id="UP001177023"/>
    </source>
</evidence>
<comment type="subunit">
    <text evidence="10">Heterodimer of an alpha and a beta subunit, produced by autocatalytic cleavage.</text>
</comment>
<reference evidence="17" key="1">
    <citation type="submission" date="2023-06" db="EMBL/GenBank/DDBJ databases">
        <authorList>
            <person name="Delattre M."/>
        </authorList>
    </citation>
    <scope>NUCLEOTIDE SEQUENCE</scope>
    <source>
        <strain evidence="17">AF72</strain>
    </source>
</reference>
<evidence type="ECO:0000256" key="3">
    <source>
        <dbReference type="ARBA" id="ARBA00005730"/>
    </source>
</evidence>
<dbReference type="GO" id="GO:0006631">
    <property type="term" value="P:fatty acid metabolic process"/>
    <property type="evidence" value="ECO:0007669"/>
    <property type="project" value="InterPro"/>
</dbReference>
<evidence type="ECO:0000256" key="6">
    <source>
        <dbReference type="ARBA" id="ARBA00023098"/>
    </source>
</evidence>
<dbReference type="GO" id="GO:0017064">
    <property type="term" value="F:fatty acid amide hydrolase activity"/>
    <property type="evidence" value="ECO:0007669"/>
    <property type="project" value="InterPro"/>
</dbReference>
<evidence type="ECO:0000256" key="8">
    <source>
        <dbReference type="ARBA" id="ARBA00023180"/>
    </source>
</evidence>
<dbReference type="PANTHER" id="PTHR28583:SF4">
    <property type="entry name" value="N-ACYLETHANOLAMINE-HYDROLYZING ACID AMIDASE"/>
    <property type="match status" value="1"/>
</dbReference>
<feature type="domain" description="Acid ceramidase N-terminal" evidence="16">
    <location>
        <begin position="22"/>
        <end position="74"/>
    </location>
</feature>
<dbReference type="FunFam" id="3.60.60.10:FF:000006">
    <property type="entry name" value="N-acylethanolamine-hydrolyzing acid amidase"/>
    <property type="match status" value="1"/>
</dbReference>
<dbReference type="Pfam" id="PF15508">
    <property type="entry name" value="NAAA-beta"/>
    <property type="match status" value="1"/>
</dbReference>
<keyword evidence="6" id="KW-0443">Lipid metabolism</keyword>
<dbReference type="InterPro" id="IPR016699">
    <property type="entry name" value="Acid_ceramidase-like"/>
</dbReference>
<keyword evidence="5" id="KW-0378">Hydrolase</keyword>
<dbReference type="Gene3D" id="3.60.60.10">
    <property type="entry name" value="Penicillin V Acylase, Chain A"/>
    <property type="match status" value="1"/>
</dbReference>
<dbReference type="EC" id="3.5.1.60" evidence="11"/>
<evidence type="ECO:0000256" key="10">
    <source>
        <dbReference type="ARBA" id="ARBA00038527"/>
    </source>
</evidence>
<keyword evidence="9" id="KW-0458">Lysosome</keyword>
<keyword evidence="7" id="KW-0865">Zymogen</keyword>
<evidence type="ECO:0000256" key="7">
    <source>
        <dbReference type="ARBA" id="ARBA00023145"/>
    </source>
</evidence>
<evidence type="ECO:0000256" key="2">
    <source>
        <dbReference type="ARBA" id="ARBA00004872"/>
    </source>
</evidence>
<comment type="caution">
    <text evidence="17">The sequence shown here is derived from an EMBL/GenBank/DDBJ whole genome shotgun (WGS) entry which is preliminary data.</text>
</comment>
<dbReference type="EMBL" id="CATQJA010002655">
    <property type="protein sequence ID" value="CAJ0579137.1"/>
    <property type="molecule type" value="Genomic_DNA"/>
</dbReference>
<comment type="subcellular location">
    <subcellularLocation>
        <location evidence="1">Lysosome</location>
    </subcellularLocation>
</comment>
<feature type="active site" description="Nucleophile" evidence="13">
    <location>
        <position position="122"/>
    </location>
</feature>
<evidence type="ECO:0000259" key="16">
    <source>
        <dbReference type="Pfam" id="PF15508"/>
    </source>
</evidence>
<dbReference type="InterPro" id="IPR029130">
    <property type="entry name" value="Acid_ceramidase_N"/>
</dbReference>
<dbReference type="PANTHER" id="PTHR28583">
    <property type="entry name" value="ACID AMIDASE"/>
    <property type="match status" value="1"/>
</dbReference>
<keyword evidence="18" id="KW-1185">Reference proteome</keyword>
<feature type="non-terminal residue" evidence="17">
    <location>
        <position position="1"/>
    </location>
</feature>
<accession>A0AA36G4T4</accession>
<evidence type="ECO:0000256" key="12">
    <source>
        <dbReference type="ARBA" id="ARBA00040404"/>
    </source>
</evidence>